<dbReference type="GO" id="GO:0016558">
    <property type="term" value="P:protein import into peroxisome matrix"/>
    <property type="evidence" value="ECO:0007669"/>
    <property type="project" value="InterPro"/>
</dbReference>
<dbReference type="InterPro" id="IPR025654">
    <property type="entry name" value="PEX2/10"/>
</dbReference>
<keyword evidence="13" id="KW-0472">Membrane</keyword>
<dbReference type="OMA" id="WHGLMEL"/>
<evidence type="ECO:0000256" key="1">
    <source>
        <dbReference type="ARBA" id="ARBA00004585"/>
    </source>
</evidence>
<dbReference type="GO" id="GO:0005778">
    <property type="term" value="C:peroxisomal membrane"/>
    <property type="evidence" value="ECO:0000318"/>
    <property type="project" value="GO_Central"/>
</dbReference>
<dbReference type="InterPro" id="IPR045859">
    <property type="entry name" value="RING-HC_PEX2"/>
</dbReference>
<keyword evidence="5" id="KW-0808">Transferase</keyword>
<dbReference type="GeneTree" id="ENSGT00390000001846"/>
<keyword evidence="4" id="KW-0813">Transport</keyword>
<dbReference type="Ensembl" id="ENSOANT00000048713.1">
    <property type="protein sequence ID" value="ENSOANP00000052585.1"/>
    <property type="gene ID" value="ENSOANG00000042486.1"/>
</dbReference>
<evidence type="ECO:0000256" key="15">
    <source>
        <dbReference type="ARBA" id="ARBA00032511"/>
    </source>
</evidence>
<evidence type="ECO:0000259" key="21">
    <source>
        <dbReference type="PROSITE" id="PS50089"/>
    </source>
</evidence>
<dbReference type="EC" id="2.3.2.36" evidence="17"/>
<dbReference type="GO" id="GO:0007031">
    <property type="term" value="P:peroxisome organization"/>
    <property type="evidence" value="ECO:0000318"/>
    <property type="project" value="GO_Central"/>
</dbReference>
<keyword evidence="11" id="KW-0653">Protein transport</keyword>
<keyword evidence="6" id="KW-0812">Transmembrane</keyword>
<evidence type="ECO:0000256" key="20">
    <source>
        <dbReference type="SAM" id="MobiDB-lite"/>
    </source>
</evidence>
<dbReference type="InterPro" id="IPR017907">
    <property type="entry name" value="Znf_RING_CS"/>
</dbReference>
<dbReference type="PROSITE" id="PS00518">
    <property type="entry name" value="ZF_RING_1"/>
    <property type="match status" value="1"/>
</dbReference>
<reference evidence="22" key="3">
    <citation type="submission" date="2025-09" db="UniProtKB">
        <authorList>
            <consortium name="Ensembl"/>
        </authorList>
    </citation>
    <scope>IDENTIFICATION</scope>
    <source>
        <strain evidence="22">Glennie</strain>
    </source>
</reference>
<evidence type="ECO:0000256" key="19">
    <source>
        <dbReference type="PROSITE-ProRule" id="PRU00175"/>
    </source>
</evidence>
<comment type="catalytic activity">
    <reaction evidence="16">
        <text>[E2 ubiquitin-conjugating enzyme]-S-ubiquitinyl-L-cysteine + [acceptor protein]-L-cysteine = [E2 ubiquitin-conjugating enzyme]-L-cysteine + [acceptor protein]-S-ubiquitinyl-L-cysteine.</text>
        <dbReference type="EC" id="2.3.2.36"/>
    </reaction>
</comment>
<dbReference type="AlphaFoldDB" id="A0A6I8PLF6"/>
<name>A0A6I8PLF6_ORNAN</name>
<keyword evidence="7" id="KW-0479">Metal-binding</keyword>
<keyword evidence="8 19" id="KW-0863">Zinc-finger</keyword>
<keyword evidence="10" id="KW-0862">Zinc</keyword>
<dbReference type="PANTHER" id="PTHR48178">
    <property type="entry name" value="PEROXISOME BIOGENESIS FACTOR 2"/>
    <property type="match status" value="1"/>
</dbReference>
<accession>A0A6I8PLF6</accession>
<evidence type="ECO:0000256" key="2">
    <source>
        <dbReference type="ARBA" id="ARBA00004906"/>
    </source>
</evidence>
<comment type="subcellular location">
    <subcellularLocation>
        <location evidence="1">Peroxisome membrane</location>
        <topology evidence="1">Multi-pass membrane protein</topology>
    </subcellularLocation>
</comment>
<dbReference type="InterPro" id="IPR006845">
    <property type="entry name" value="Pex_N"/>
</dbReference>
<reference evidence="22" key="2">
    <citation type="submission" date="2025-08" db="UniProtKB">
        <authorList>
            <consortium name="Ensembl"/>
        </authorList>
    </citation>
    <scope>IDENTIFICATION</scope>
    <source>
        <strain evidence="22">Glennie</strain>
    </source>
</reference>
<sequence>MAARWRPPPEETQRPLREAGGASKGSVSTVGFTAWDFPVRRLRSERGNTRAQMKIFFALVPVGVIFGKGRRGAAMGPEAERAGSAQPALRVSQLDALELDRALERLICSQLAQCFHGFRPGLLARFETELKALVGLLLWRFGVCSRDATAGQALLGIRYDGGGGPPGRRRKLGFAAGAVGGPWLEARAFDLCRARRPAPPARLGRWAARAAGLLKLAGLVNFLLFLRGGRFATLTERLLGLRCVSARPRGARQPGFDYVNRELLWHGFAEFLIFLLPLVDVRKLKARLRAWRLPAAGGAPGPDAPAPRAARACALCGQWPTLPHTVGCPHVFCYYCVKTGCLTDARFSCPACGAEARGPQPLRAAVEMEEVAGP</sequence>
<evidence type="ECO:0000256" key="9">
    <source>
        <dbReference type="ARBA" id="ARBA00022786"/>
    </source>
</evidence>
<dbReference type="Bgee" id="ENSOANG00000042486">
    <property type="expression patterns" value="Expressed in heart and 7 other cell types or tissues"/>
</dbReference>
<dbReference type="InterPro" id="IPR013083">
    <property type="entry name" value="Znf_RING/FYVE/PHD"/>
</dbReference>
<dbReference type="InParanoid" id="A0A6I8PLF6"/>
<feature type="domain" description="RING-type" evidence="21">
    <location>
        <begin position="313"/>
        <end position="352"/>
    </location>
</feature>
<dbReference type="SUPFAM" id="SSF57850">
    <property type="entry name" value="RING/U-box"/>
    <property type="match status" value="1"/>
</dbReference>
<organism evidence="22 23">
    <name type="scientific">Ornithorhynchus anatinus</name>
    <name type="common">Duckbill platypus</name>
    <dbReference type="NCBI Taxonomy" id="9258"/>
    <lineage>
        <taxon>Eukaryota</taxon>
        <taxon>Metazoa</taxon>
        <taxon>Chordata</taxon>
        <taxon>Craniata</taxon>
        <taxon>Vertebrata</taxon>
        <taxon>Euteleostomi</taxon>
        <taxon>Mammalia</taxon>
        <taxon>Monotremata</taxon>
        <taxon>Ornithorhynchidae</taxon>
        <taxon>Ornithorhynchus</taxon>
    </lineage>
</organism>
<feature type="region of interest" description="Disordered" evidence="20">
    <location>
        <begin position="1"/>
        <end position="26"/>
    </location>
</feature>
<evidence type="ECO:0000256" key="8">
    <source>
        <dbReference type="ARBA" id="ARBA00022771"/>
    </source>
</evidence>
<dbReference type="GO" id="GO:0008270">
    <property type="term" value="F:zinc ion binding"/>
    <property type="evidence" value="ECO:0007669"/>
    <property type="project" value="UniProtKB-KW"/>
</dbReference>
<dbReference type="GO" id="GO:0000038">
    <property type="term" value="P:very long-chain fatty acid metabolic process"/>
    <property type="evidence" value="ECO:0000318"/>
    <property type="project" value="GO_Central"/>
</dbReference>
<dbReference type="Gene3D" id="3.30.40.10">
    <property type="entry name" value="Zinc/RING finger domain, C3HC4 (zinc finger)"/>
    <property type="match status" value="1"/>
</dbReference>
<evidence type="ECO:0000256" key="3">
    <source>
        <dbReference type="ARBA" id="ARBA00008704"/>
    </source>
</evidence>
<proteinExistence type="inferred from homology"/>
<comment type="pathway">
    <text evidence="2">Protein modification; protein ubiquitination.</text>
</comment>
<evidence type="ECO:0000256" key="16">
    <source>
        <dbReference type="ARBA" id="ARBA00034438"/>
    </source>
</evidence>
<evidence type="ECO:0000313" key="22">
    <source>
        <dbReference type="Ensembl" id="ENSOANP00000052585.1"/>
    </source>
</evidence>
<evidence type="ECO:0000256" key="4">
    <source>
        <dbReference type="ARBA" id="ARBA00022448"/>
    </source>
</evidence>
<evidence type="ECO:0000256" key="18">
    <source>
        <dbReference type="ARBA" id="ARBA00034543"/>
    </source>
</evidence>
<dbReference type="CDD" id="cd16526">
    <property type="entry name" value="RING-HC_PEX2"/>
    <property type="match status" value="1"/>
</dbReference>
<evidence type="ECO:0000256" key="6">
    <source>
        <dbReference type="ARBA" id="ARBA00022692"/>
    </source>
</evidence>
<evidence type="ECO:0000256" key="12">
    <source>
        <dbReference type="ARBA" id="ARBA00022989"/>
    </source>
</evidence>
<keyword evidence="9" id="KW-0833">Ubl conjugation pathway</keyword>
<protein>
    <recommendedName>
        <fullName evidence="18">Peroxisome biogenesis factor 2</fullName>
        <ecNumber evidence="17">2.3.2.36</ecNumber>
    </recommendedName>
    <alternativeName>
        <fullName evidence="15">Peroxin-2</fullName>
    </alternativeName>
</protein>
<evidence type="ECO:0000256" key="11">
    <source>
        <dbReference type="ARBA" id="ARBA00022927"/>
    </source>
</evidence>
<comment type="similarity">
    <text evidence="3">Belongs to the pex2/pex10/pex12 family.</text>
</comment>
<dbReference type="GO" id="GO:0016593">
    <property type="term" value="C:Cdc73/Paf1 complex"/>
    <property type="evidence" value="ECO:0000318"/>
    <property type="project" value="GO_Central"/>
</dbReference>
<evidence type="ECO:0000256" key="10">
    <source>
        <dbReference type="ARBA" id="ARBA00022833"/>
    </source>
</evidence>
<dbReference type="GO" id="GO:0061630">
    <property type="term" value="F:ubiquitin protein ligase activity"/>
    <property type="evidence" value="ECO:0007669"/>
    <property type="project" value="UniProtKB-EC"/>
</dbReference>
<dbReference type="PROSITE" id="PS50089">
    <property type="entry name" value="ZF_RING_2"/>
    <property type="match status" value="1"/>
</dbReference>
<feature type="compositionally biased region" description="Basic and acidic residues" evidence="20">
    <location>
        <begin position="7"/>
        <end position="17"/>
    </location>
</feature>
<dbReference type="Pfam" id="PF04757">
    <property type="entry name" value="Pex2_Pex12"/>
    <property type="match status" value="1"/>
</dbReference>
<keyword evidence="23" id="KW-1185">Reference proteome</keyword>
<dbReference type="FunCoup" id="A0A6I8PLF6">
    <property type="interactions" value="1485"/>
</dbReference>
<evidence type="ECO:0000256" key="14">
    <source>
        <dbReference type="ARBA" id="ARBA00023140"/>
    </source>
</evidence>
<evidence type="ECO:0000313" key="23">
    <source>
        <dbReference type="Proteomes" id="UP000002279"/>
    </source>
</evidence>
<keyword evidence="14" id="KW-0576">Peroxisome</keyword>
<keyword evidence="12" id="KW-1133">Transmembrane helix</keyword>
<evidence type="ECO:0000256" key="17">
    <source>
        <dbReference type="ARBA" id="ARBA00034523"/>
    </source>
</evidence>
<dbReference type="PANTHER" id="PTHR48178:SF1">
    <property type="entry name" value="PEROXISOME BIOGENESIS FACTOR 2"/>
    <property type="match status" value="1"/>
</dbReference>
<evidence type="ECO:0000256" key="13">
    <source>
        <dbReference type="ARBA" id="ARBA00023136"/>
    </source>
</evidence>
<dbReference type="Proteomes" id="UP000002279">
    <property type="component" value="Chromosome 7"/>
</dbReference>
<dbReference type="InterPro" id="IPR001841">
    <property type="entry name" value="Znf_RING"/>
</dbReference>
<dbReference type="GO" id="GO:0006635">
    <property type="term" value="P:fatty acid beta-oxidation"/>
    <property type="evidence" value="ECO:0000318"/>
    <property type="project" value="GO_Central"/>
</dbReference>
<evidence type="ECO:0000256" key="5">
    <source>
        <dbReference type="ARBA" id="ARBA00022679"/>
    </source>
</evidence>
<evidence type="ECO:0000256" key="7">
    <source>
        <dbReference type="ARBA" id="ARBA00022723"/>
    </source>
</evidence>
<reference evidence="22 23" key="1">
    <citation type="journal article" date="2008" name="Nature">
        <title>Genome analysis of the platypus reveals unique signatures of evolution.</title>
        <authorList>
            <person name="Warren W.C."/>
            <person name="Hillier L.W."/>
            <person name="Marshall Graves J.A."/>
            <person name="Birney E."/>
            <person name="Ponting C.P."/>
            <person name="Grutzner F."/>
            <person name="Belov K."/>
            <person name="Miller W."/>
            <person name="Clarke L."/>
            <person name="Chinwalla A.T."/>
            <person name="Yang S.P."/>
            <person name="Heger A."/>
            <person name="Locke D.P."/>
            <person name="Miethke P."/>
            <person name="Waters P.D."/>
            <person name="Veyrunes F."/>
            <person name="Fulton L."/>
            <person name="Fulton B."/>
            <person name="Graves T."/>
            <person name="Wallis J."/>
            <person name="Puente X.S."/>
            <person name="Lopez-Otin C."/>
            <person name="Ordonez G.R."/>
            <person name="Eichler E.E."/>
            <person name="Chen L."/>
            <person name="Cheng Z."/>
            <person name="Deakin J.E."/>
            <person name="Alsop A."/>
            <person name="Thompson K."/>
            <person name="Kirby P."/>
            <person name="Papenfuss A.T."/>
            <person name="Wakefield M.J."/>
            <person name="Olender T."/>
            <person name="Lancet D."/>
            <person name="Huttley G.A."/>
            <person name="Smit A.F."/>
            <person name="Pask A."/>
            <person name="Temple-Smith P."/>
            <person name="Batzer M.A."/>
            <person name="Walker J.A."/>
            <person name="Konkel M.K."/>
            <person name="Harris R.S."/>
            <person name="Whittington C.M."/>
            <person name="Wong E.S."/>
            <person name="Gemmell N.J."/>
            <person name="Buschiazzo E."/>
            <person name="Vargas Jentzsch I.M."/>
            <person name="Merkel A."/>
            <person name="Schmitz J."/>
            <person name="Zemann A."/>
            <person name="Churakov G."/>
            <person name="Kriegs J.O."/>
            <person name="Brosius J."/>
            <person name="Murchison E.P."/>
            <person name="Sachidanandam R."/>
            <person name="Smith C."/>
            <person name="Hannon G.J."/>
            <person name="Tsend-Ayush E."/>
            <person name="McMillan D."/>
            <person name="Attenborough R."/>
            <person name="Rens W."/>
            <person name="Ferguson-Smith M."/>
            <person name="Lefevre C.M."/>
            <person name="Sharp J.A."/>
            <person name="Nicholas K.R."/>
            <person name="Ray D.A."/>
            <person name="Kube M."/>
            <person name="Reinhardt R."/>
            <person name="Pringle T.H."/>
            <person name="Taylor J."/>
            <person name="Jones R.C."/>
            <person name="Nixon B."/>
            <person name="Dacheux J.L."/>
            <person name="Niwa H."/>
            <person name="Sekita Y."/>
            <person name="Huang X."/>
            <person name="Stark A."/>
            <person name="Kheradpour P."/>
            <person name="Kellis M."/>
            <person name="Flicek P."/>
            <person name="Chen Y."/>
            <person name="Webber C."/>
            <person name="Hardison R."/>
            <person name="Nelson J."/>
            <person name="Hallsworth-Pepin K."/>
            <person name="Delehaunty K."/>
            <person name="Markovic C."/>
            <person name="Minx P."/>
            <person name="Feng Y."/>
            <person name="Kremitzki C."/>
            <person name="Mitreva M."/>
            <person name="Glasscock J."/>
            <person name="Wylie T."/>
            <person name="Wohldmann P."/>
            <person name="Thiru P."/>
            <person name="Nhan M.N."/>
            <person name="Pohl C.S."/>
            <person name="Smith S.M."/>
            <person name="Hou S."/>
            <person name="Nefedov M."/>
            <person name="de Jong P.J."/>
            <person name="Renfree M.B."/>
            <person name="Mardis E.R."/>
            <person name="Wilson R.K."/>
        </authorList>
    </citation>
    <scope>NUCLEOTIDE SEQUENCE [LARGE SCALE GENOMIC DNA]</scope>
    <source>
        <strain evidence="22 23">Glennie</strain>
    </source>
</reference>